<feature type="domain" description="GGDEF" evidence="5">
    <location>
        <begin position="92"/>
        <end position="222"/>
    </location>
</feature>
<keyword evidence="4" id="KW-0812">Transmembrane</keyword>
<comment type="cofactor">
    <cofactor evidence="1">
        <name>Mg(2+)</name>
        <dbReference type="ChEBI" id="CHEBI:18420"/>
    </cofactor>
</comment>
<keyword evidence="4" id="KW-1133">Transmembrane helix</keyword>
<accession>A0A917N883</accession>
<dbReference type="FunFam" id="3.30.70.270:FF:000001">
    <property type="entry name" value="Diguanylate cyclase domain protein"/>
    <property type="match status" value="1"/>
</dbReference>
<protein>
    <recommendedName>
        <fullName evidence="2">diguanylate cyclase</fullName>
        <ecNumber evidence="2">2.7.7.65</ecNumber>
    </recommendedName>
</protein>
<dbReference type="GO" id="GO:0052621">
    <property type="term" value="F:diguanylate cyclase activity"/>
    <property type="evidence" value="ECO:0007669"/>
    <property type="project" value="UniProtKB-EC"/>
</dbReference>
<evidence type="ECO:0000256" key="4">
    <source>
        <dbReference type="SAM" id="Phobius"/>
    </source>
</evidence>
<dbReference type="InterPro" id="IPR000160">
    <property type="entry name" value="GGDEF_dom"/>
</dbReference>
<gene>
    <name evidence="6" type="ORF">GCM10009332_13030</name>
</gene>
<dbReference type="InterPro" id="IPR029787">
    <property type="entry name" value="Nucleotide_cyclase"/>
</dbReference>
<proteinExistence type="predicted"/>
<evidence type="ECO:0000256" key="1">
    <source>
        <dbReference type="ARBA" id="ARBA00001946"/>
    </source>
</evidence>
<feature type="transmembrane region" description="Helical" evidence="4">
    <location>
        <begin position="20"/>
        <end position="38"/>
    </location>
</feature>
<dbReference type="EC" id="2.7.7.65" evidence="2"/>
<evidence type="ECO:0000259" key="5">
    <source>
        <dbReference type="PROSITE" id="PS50887"/>
    </source>
</evidence>
<reference evidence="6" key="2">
    <citation type="submission" date="2020-09" db="EMBL/GenBank/DDBJ databases">
        <authorList>
            <person name="Sun Q."/>
            <person name="Ohkuma M."/>
        </authorList>
    </citation>
    <scope>NUCLEOTIDE SEQUENCE</scope>
    <source>
        <strain evidence="6">JCM 30804</strain>
    </source>
</reference>
<dbReference type="GO" id="GO:1902201">
    <property type="term" value="P:negative regulation of bacterial-type flagellum-dependent cell motility"/>
    <property type="evidence" value="ECO:0007669"/>
    <property type="project" value="TreeGrafter"/>
</dbReference>
<evidence type="ECO:0000256" key="2">
    <source>
        <dbReference type="ARBA" id="ARBA00012528"/>
    </source>
</evidence>
<dbReference type="PANTHER" id="PTHR45138:SF9">
    <property type="entry name" value="DIGUANYLATE CYCLASE DGCM-RELATED"/>
    <property type="match status" value="1"/>
</dbReference>
<evidence type="ECO:0000256" key="3">
    <source>
        <dbReference type="ARBA" id="ARBA00034247"/>
    </source>
</evidence>
<dbReference type="PROSITE" id="PS50887">
    <property type="entry name" value="GGDEF"/>
    <property type="match status" value="1"/>
</dbReference>
<dbReference type="SMART" id="SM00267">
    <property type="entry name" value="GGDEF"/>
    <property type="match status" value="1"/>
</dbReference>
<dbReference type="InterPro" id="IPR050469">
    <property type="entry name" value="Diguanylate_Cyclase"/>
</dbReference>
<dbReference type="PANTHER" id="PTHR45138">
    <property type="entry name" value="REGULATORY COMPONENTS OF SENSORY TRANSDUCTION SYSTEM"/>
    <property type="match status" value="1"/>
</dbReference>
<dbReference type="EMBL" id="BMPZ01000002">
    <property type="protein sequence ID" value="GGI77112.1"/>
    <property type="molecule type" value="Genomic_DNA"/>
</dbReference>
<comment type="caution">
    <text evidence="6">The sequence shown here is derived from an EMBL/GenBank/DDBJ whole genome shotgun (WGS) entry which is preliminary data.</text>
</comment>
<dbReference type="Gene3D" id="3.30.70.270">
    <property type="match status" value="1"/>
</dbReference>
<comment type="catalytic activity">
    <reaction evidence="3">
        <text>2 GTP = 3',3'-c-di-GMP + 2 diphosphate</text>
        <dbReference type="Rhea" id="RHEA:24898"/>
        <dbReference type="ChEBI" id="CHEBI:33019"/>
        <dbReference type="ChEBI" id="CHEBI:37565"/>
        <dbReference type="ChEBI" id="CHEBI:58805"/>
        <dbReference type="EC" id="2.7.7.65"/>
    </reaction>
</comment>
<name>A0A917N883_9GAMM</name>
<dbReference type="Proteomes" id="UP000613743">
    <property type="component" value="Unassembled WGS sequence"/>
</dbReference>
<dbReference type="AlphaFoldDB" id="A0A917N883"/>
<keyword evidence="4" id="KW-0472">Membrane</keyword>
<evidence type="ECO:0000313" key="7">
    <source>
        <dbReference type="Proteomes" id="UP000613743"/>
    </source>
</evidence>
<dbReference type="CDD" id="cd01949">
    <property type="entry name" value="GGDEF"/>
    <property type="match status" value="1"/>
</dbReference>
<dbReference type="GO" id="GO:0005886">
    <property type="term" value="C:plasma membrane"/>
    <property type="evidence" value="ECO:0007669"/>
    <property type="project" value="TreeGrafter"/>
</dbReference>
<dbReference type="SUPFAM" id="SSF55073">
    <property type="entry name" value="Nucleotide cyclase"/>
    <property type="match status" value="1"/>
</dbReference>
<organism evidence="6 7">
    <name type="scientific">Shewanella gelidii</name>
    <dbReference type="NCBI Taxonomy" id="1642821"/>
    <lineage>
        <taxon>Bacteria</taxon>
        <taxon>Pseudomonadati</taxon>
        <taxon>Pseudomonadota</taxon>
        <taxon>Gammaproteobacteria</taxon>
        <taxon>Alteromonadales</taxon>
        <taxon>Shewanellaceae</taxon>
        <taxon>Shewanella</taxon>
    </lineage>
</organism>
<dbReference type="InterPro" id="IPR043128">
    <property type="entry name" value="Rev_trsase/Diguanyl_cyclase"/>
</dbReference>
<reference evidence="6" key="1">
    <citation type="journal article" date="2014" name="Int. J. Syst. Evol. Microbiol.">
        <title>Complete genome sequence of Corynebacterium casei LMG S-19264T (=DSM 44701T), isolated from a smear-ripened cheese.</title>
        <authorList>
            <consortium name="US DOE Joint Genome Institute (JGI-PGF)"/>
            <person name="Walter F."/>
            <person name="Albersmeier A."/>
            <person name="Kalinowski J."/>
            <person name="Ruckert C."/>
        </authorList>
    </citation>
    <scope>NUCLEOTIDE SEQUENCE</scope>
    <source>
        <strain evidence="6">JCM 30804</strain>
    </source>
</reference>
<sequence>MFSHHVDDGLMSVIRRNYELFALGFVMIIGLLLLLHAYRLRLIVSARTKQLKDAREKAEFDARTDPLTGLANRRCFLEVVNQNLEIIKRQQLELTLVYIDIDWFKKVNDSFGHAAGDVALKDIADILKKNTRAADTACRTGGEEFVIVCLEQEKAGSKFLAERIRKEVEEHVFHYQQQSFSLTVSIGVASFNGEETVEEVLHKSDSALYEAKETGRNRVQYM</sequence>
<dbReference type="NCBIfam" id="TIGR00254">
    <property type="entry name" value="GGDEF"/>
    <property type="match status" value="1"/>
</dbReference>
<evidence type="ECO:0000313" key="6">
    <source>
        <dbReference type="EMBL" id="GGI77112.1"/>
    </source>
</evidence>
<dbReference type="Pfam" id="PF00990">
    <property type="entry name" value="GGDEF"/>
    <property type="match status" value="1"/>
</dbReference>
<keyword evidence="7" id="KW-1185">Reference proteome</keyword>
<dbReference type="GO" id="GO:0043709">
    <property type="term" value="P:cell adhesion involved in single-species biofilm formation"/>
    <property type="evidence" value="ECO:0007669"/>
    <property type="project" value="TreeGrafter"/>
</dbReference>